<dbReference type="AlphaFoldDB" id="A0A558DJY7"/>
<dbReference type="InterPro" id="IPR050109">
    <property type="entry name" value="HTH-type_TetR-like_transc_reg"/>
</dbReference>
<evidence type="ECO:0000256" key="3">
    <source>
        <dbReference type="ARBA" id="ARBA00023125"/>
    </source>
</evidence>
<dbReference type="PROSITE" id="PS50977">
    <property type="entry name" value="HTH_TETR_2"/>
    <property type="match status" value="1"/>
</dbReference>
<keyword evidence="2" id="KW-0805">Transcription regulation</keyword>
<dbReference type="OrthoDB" id="9814200at2"/>
<dbReference type="PANTHER" id="PTHR30055:SF175">
    <property type="entry name" value="HTH-TYPE TRANSCRIPTIONAL REPRESSOR KSTR2"/>
    <property type="match status" value="1"/>
</dbReference>
<dbReference type="Proteomes" id="UP000320011">
    <property type="component" value="Unassembled WGS sequence"/>
</dbReference>
<feature type="DNA-binding region" description="H-T-H motif" evidence="5">
    <location>
        <begin position="30"/>
        <end position="49"/>
    </location>
</feature>
<comment type="caution">
    <text evidence="7">The sequence shown here is derived from an EMBL/GenBank/DDBJ whole genome shotgun (WGS) entry which is preliminary data.</text>
</comment>
<evidence type="ECO:0000259" key="6">
    <source>
        <dbReference type="PROSITE" id="PS50977"/>
    </source>
</evidence>
<dbReference type="EMBL" id="VJWX01000014">
    <property type="protein sequence ID" value="TVT61331.1"/>
    <property type="molecule type" value="Genomic_DNA"/>
</dbReference>
<dbReference type="GO" id="GO:0000976">
    <property type="term" value="F:transcription cis-regulatory region binding"/>
    <property type="evidence" value="ECO:0007669"/>
    <property type="project" value="TreeGrafter"/>
</dbReference>
<dbReference type="InterPro" id="IPR001647">
    <property type="entry name" value="HTH_TetR"/>
</dbReference>
<gene>
    <name evidence="7" type="ORF">FNH05_03035</name>
</gene>
<keyword evidence="1" id="KW-0678">Repressor</keyword>
<dbReference type="Gene3D" id="1.10.357.10">
    <property type="entry name" value="Tetracycline Repressor, domain 2"/>
    <property type="match status" value="1"/>
</dbReference>
<dbReference type="InterPro" id="IPR009057">
    <property type="entry name" value="Homeodomain-like_sf"/>
</dbReference>
<reference evidence="7 8" key="1">
    <citation type="submission" date="2019-07" db="EMBL/GenBank/DDBJ databases">
        <authorList>
            <person name="Duangmal K."/>
            <person name="Teo W.F.A."/>
        </authorList>
    </citation>
    <scope>NUCLEOTIDE SEQUENCE [LARGE SCALE GENOMIC DNA]</scope>
    <source>
        <strain evidence="7 8">TBRC 6029</strain>
    </source>
</reference>
<feature type="domain" description="HTH tetR-type" evidence="6">
    <location>
        <begin position="7"/>
        <end position="67"/>
    </location>
</feature>
<dbReference type="SUPFAM" id="SSF46689">
    <property type="entry name" value="Homeodomain-like"/>
    <property type="match status" value="1"/>
</dbReference>
<dbReference type="SUPFAM" id="SSF48498">
    <property type="entry name" value="Tetracyclin repressor-like, C-terminal domain"/>
    <property type="match status" value="1"/>
</dbReference>
<dbReference type="Pfam" id="PF17932">
    <property type="entry name" value="TetR_C_24"/>
    <property type="match status" value="1"/>
</dbReference>
<evidence type="ECO:0000313" key="7">
    <source>
        <dbReference type="EMBL" id="TVT61331.1"/>
    </source>
</evidence>
<dbReference type="Pfam" id="PF00440">
    <property type="entry name" value="TetR_N"/>
    <property type="match status" value="1"/>
</dbReference>
<name>A0A558DJY7_9PSEU</name>
<protein>
    <submittedName>
        <fullName evidence="7">TetR/AcrR family transcriptional regulator</fullName>
    </submittedName>
</protein>
<proteinExistence type="predicted"/>
<reference evidence="7 8" key="2">
    <citation type="submission" date="2019-08" db="EMBL/GenBank/DDBJ databases">
        <title>Amycolatopsis acidicola sp. nov., isolated from peat swamp forest soil.</title>
        <authorList>
            <person name="Srisuk N."/>
        </authorList>
    </citation>
    <scope>NUCLEOTIDE SEQUENCE [LARGE SCALE GENOMIC DNA]</scope>
    <source>
        <strain evidence="7 8">TBRC 6029</strain>
    </source>
</reference>
<keyword evidence="4" id="KW-0804">Transcription</keyword>
<dbReference type="Gene3D" id="1.10.10.60">
    <property type="entry name" value="Homeodomain-like"/>
    <property type="match status" value="1"/>
</dbReference>
<keyword evidence="3 5" id="KW-0238">DNA-binding</keyword>
<dbReference type="PRINTS" id="PR00455">
    <property type="entry name" value="HTHTETR"/>
</dbReference>
<evidence type="ECO:0000256" key="2">
    <source>
        <dbReference type="ARBA" id="ARBA00023015"/>
    </source>
</evidence>
<accession>A0A558DJY7</accession>
<dbReference type="InterPro" id="IPR036271">
    <property type="entry name" value="Tet_transcr_reg_TetR-rel_C_sf"/>
</dbReference>
<dbReference type="InterPro" id="IPR041490">
    <property type="entry name" value="KstR2_TetR_C"/>
</dbReference>
<keyword evidence="8" id="KW-1185">Reference proteome</keyword>
<evidence type="ECO:0000256" key="5">
    <source>
        <dbReference type="PROSITE-ProRule" id="PRU00335"/>
    </source>
</evidence>
<evidence type="ECO:0000256" key="1">
    <source>
        <dbReference type="ARBA" id="ARBA00022491"/>
    </source>
</evidence>
<evidence type="ECO:0000256" key="4">
    <source>
        <dbReference type="ARBA" id="ARBA00023163"/>
    </source>
</evidence>
<sequence>MAERLQSDRSTAILRGAAKLFARKGVRSTTVREIADESGVLSGTLYHYFPSKEAIVDEIVTRYLDALLSRYHRALAPAADPRARLHGLVVASLECAKVFPHATQIYQNELGYLRQRPGYERIKAAVYDVQQAWIDVIEDGRAHGVFRDDVPPRMFYRLIRDAVWLSVRWYRPDGSYPIDQFARDTTSVFLQGIGR</sequence>
<organism evidence="7 8">
    <name type="scientific">Amycolatopsis rhizosphaerae</name>
    <dbReference type="NCBI Taxonomy" id="2053003"/>
    <lineage>
        <taxon>Bacteria</taxon>
        <taxon>Bacillati</taxon>
        <taxon>Actinomycetota</taxon>
        <taxon>Actinomycetes</taxon>
        <taxon>Pseudonocardiales</taxon>
        <taxon>Pseudonocardiaceae</taxon>
        <taxon>Amycolatopsis</taxon>
    </lineage>
</organism>
<dbReference type="GO" id="GO:0003700">
    <property type="term" value="F:DNA-binding transcription factor activity"/>
    <property type="evidence" value="ECO:0007669"/>
    <property type="project" value="TreeGrafter"/>
</dbReference>
<dbReference type="RefSeq" id="WP_144585712.1">
    <property type="nucleotide sequence ID" value="NZ_VJWX01000014.1"/>
</dbReference>
<evidence type="ECO:0000313" key="8">
    <source>
        <dbReference type="Proteomes" id="UP000320011"/>
    </source>
</evidence>
<dbReference type="PANTHER" id="PTHR30055">
    <property type="entry name" value="HTH-TYPE TRANSCRIPTIONAL REGULATOR RUTR"/>
    <property type="match status" value="1"/>
</dbReference>